<evidence type="ECO:0000313" key="1">
    <source>
        <dbReference type="EMBL" id="CAI2718615.1"/>
    </source>
</evidence>
<organism evidence="1 2">
    <name type="scientific">Nitrospina watsonii</name>
    <dbReference type="NCBI Taxonomy" id="1323948"/>
    <lineage>
        <taxon>Bacteria</taxon>
        <taxon>Pseudomonadati</taxon>
        <taxon>Nitrospinota/Tectimicrobiota group</taxon>
        <taxon>Nitrospinota</taxon>
        <taxon>Nitrospinia</taxon>
        <taxon>Nitrospinales</taxon>
        <taxon>Nitrospinaceae</taxon>
        <taxon>Nitrospina</taxon>
    </lineage>
</organism>
<proteinExistence type="predicted"/>
<accession>A0ABM9HED2</accession>
<reference evidence="1 2" key="1">
    <citation type="submission" date="2022-09" db="EMBL/GenBank/DDBJ databases">
        <authorList>
            <person name="Kop L."/>
        </authorList>
    </citation>
    <scope>NUCLEOTIDE SEQUENCE [LARGE SCALE GENOMIC DNA]</scope>
    <source>
        <strain evidence="1 2">347</strain>
    </source>
</reference>
<keyword evidence="2" id="KW-1185">Reference proteome</keyword>
<dbReference type="EMBL" id="OX336137">
    <property type="protein sequence ID" value="CAI2718615.1"/>
    <property type="molecule type" value="Genomic_DNA"/>
</dbReference>
<evidence type="ECO:0000313" key="2">
    <source>
        <dbReference type="Proteomes" id="UP001157733"/>
    </source>
</evidence>
<sequence length="68" mass="8112">MLYPVKVFGHNGKLKKEVSTQTLSKKYWESFFDPEKKNLQIKPKDANRKLLNEIYGTVEYPDHFYSED</sequence>
<gene>
    <name evidence="1" type="ORF">NSPWAT_1756</name>
</gene>
<name>A0ABM9HED2_9BACT</name>
<protein>
    <submittedName>
        <fullName evidence="1">Uncharacterized protein</fullName>
    </submittedName>
</protein>
<dbReference type="Proteomes" id="UP001157733">
    <property type="component" value="Chromosome"/>
</dbReference>
<dbReference type="RefSeq" id="WP_282011506.1">
    <property type="nucleotide sequence ID" value="NZ_OX336137.1"/>
</dbReference>